<evidence type="ECO:0000313" key="3">
    <source>
        <dbReference type="Proteomes" id="UP000244336"/>
    </source>
</evidence>
<dbReference type="AlphaFoldDB" id="A0A2T7DA71"/>
<dbReference type="Gramene" id="PUZ52463">
    <property type="protein sequence ID" value="PUZ52463"/>
    <property type="gene ID" value="GQ55_6G272000"/>
</dbReference>
<feature type="compositionally biased region" description="Low complexity" evidence="1">
    <location>
        <begin position="94"/>
        <end position="113"/>
    </location>
</feature>
<feature type="region of interest" description="Disordered" evidence="1">
    <location>
        <begin position="53"/>
        <end position="153"/>
    </location>
</feature>
<dbReference type="Proteomes" id="UP000244336">
    <property type="component" value="Chromosome 6"/>
</dbReference>
<feature type="compositionally biased region" description="Low complexity" evidence="1">
    <location>
        <begin position="120"/>
        <end position="129"/>
    </location>
</feature>
<evidence type="ECO:0000313" key="2">
    <source>
        <dbReference type="EMBL" id="PUZ52463.1"/>
    </source>
</evidence>
<reference evidence="2 3" key="1">
    <citation type="submission" date="2018-04" db="EMBL/GenBank/DDBJ databases">
        <title>WGS assembly of Panicum hallii var. hallii HAL2.</title>
        <authorList>
            <person name="Lovell J."/>
            <person name="Jenkins J."/>
            <person name="Lowry D."/>
            <person name="Mamidi S."/>
            <person name="Sreedasyam A."/>
            <person name="Weng X."/>
            <person name="Barry K."/>
            <person name="Bonette J."/>
            <person name="Campitelli B."/>
            <person name="Daum C."/>
            <person name="Gordon S."/>
            <person name="Gould B."/>
            <person name="Lipzen A."/>
            <person name="MacQueen A."/>
            <person name="Palacio-Mejia J."/>
            <person name="Plott C."/>
            <person name="Shakirov E."/>
            <person name="Shu S."/>
            <person name="Yoshinaga Y."/>
            <person name="Zane M."/>
            <person name="Rokhsar D."/>
            <person name="Grimwood J."/>
            <person name="Schmutz J."/>
            <person name="Juenger T."/>
        </authorList>
    </citation>
    <scope>NUCLEOTIDE SEQUENCE [LARGE SCALE GENOMIC DNA]</scope>
    <source>
        <strain evidence="3">cv. HAL2</strain>
    </source>
</reference>
<protein>
    <submittedName>
        <fullName evidence="2">Uncharacterized protein</fullName>
    </submittedName>
</protein>
<organism evidence="2 3">
    <name type="scientific">Panicum hallii var. hallii</name>
    <dbReference type="NCBI Taxonomy" id="1504633"/>
    <lineage>
        <taxon>Eukaryota</taxon>
        <taxon>Viridiplantae</taxon>
        <taxon>Streptophyta</taxon>
        <taxon>Embryophyta</taxon>
        <taxon>Tracheophyta</taxon>
        <taxon>Spermatophyta</taxon>
        <taxon>Magnoliopsida</taxon>
        <taxon>Liliopsida</taxon>
        <taxon>Poales</taxon>
        <taxon>Poaceae</taxon>
        <taxon>PACMAD clade</taxon>
        <taxon>Panicoideae</taxon>
        <taxon>Panicodae</taxon>
        <taxon>Paniceae</taxon>
        <taxon>Panicinae</taxon>
        <taxon>Panicum</taxon>
        <taxon>Panicum sect. Panicum</taxon>
    </lineage>
</organism>
<keyword evidence="3" id="KW-1185">Reference proteome</keyword>
<sequence>MPTWAALWIRSNLISARRGPNGPKPSTFQPTWCVEVFLHLQSAPPLPARLRRRRLADRASRSGRSRSIPHPIWPSRTLESQSTDEGSQRHRGGPVAFCSSPPSCAAEAAVCTRTGRRGAAKPPRAAAPARLRRRGRRRGGDDSLAAEPTAEKH</sequence>
<name>A0A2T7DA71_9POAL</name>
<gene>
    <name evidence="2" type="ORF">GQ55_6G272000</name>
</gene>
<evidence type="ECO:0000256" key="1">
    <source>
        <dbReference type="SAM" id="MobiDB-lite"/>
    </source>
</evidence>
<dbReference type="EMBL" id="CM009754">
    <property type="protein sequence ID" value="PUZ52463.1"/>
    <property type="molecule type" value="Genomic_DNA"/>
</dbReference>
<proteinExistence type="predicted"/>
<accession>A0A2T7DA71</accession>